<feature type="transmembrane region" description="Helical" evidence="1">
    <location>
        <begin position="12"/>
        <end position="32"/>
    </location>
</feature>
<accession>A0A6J7F0Z6</accession>
<evidence type="ECO:0000256" key="1">
    <source>
        <dbReference type="SAM" id="Phobius"/>
    </source>
</evidence>
<dbReference type="EMBL" id="CAFBLP010000095">
    <property type="protein sequence ID" value="CAB4889196.1"/>
    <property type="molecule type" value="Genomic_DNA"/>
</dbReference>
<proteinExistence type="predicted"/>
<evidence type="ECO:0000313" key="2">
    <source>
        <dbReference type="EMBL" id="CAB4889196.1"/>
    </source>
</evidence>
<name>A0A6J7F0Z6_9ZZZZ</name>
<keyword evidence="1" id="KW-0472">Membrane</keyword>
<organism evidence="2">
    <name type="scientific">freshwater metagenome</name>
    <dbReference type="NCBI Taxonomy" id="449393"/>
    <lineage>
        <taxon>unclassified sequences</taxon>
        <taxon>metagenomes</taxon>
        <taxon>ecological metagenomes</taxon>
    </lineage>
</organism>
<dbReference type="AlphaFoldDB" id="A0A6J7F0Z6"/>
<sequence>MDCQLPTTGASSWMLVASAMALIAFGVFAVIASKRGHRVHGVMAVLILCVLTLGAFTANDRADAAACNESNVPVPTTTVPPTTTIPATTTTTTPEPPLTVHFTISCDTTSSPNQLTCTDFYLSHPSGYIDGGGFTGTTATGDVAPGTVINISGSFDLVLVDDGGASCVDNSDATFDCTINSDTDIIAAKPMPILNMTALCTGPTGYFCNEPVITGLTDSSTDGTPGMGTVFNNTTAGGQVYPGDQFTITGNFDTVIDSGVATCDAVSVGSPSTVVCTAGIESGGILNDIELGTVQQT</sequence>
<reference evidence="2" key="1">
    <citation type="submission" date="2020-05" db="EMBL/GenBank/DDBJ databases">
        <authorList>
            <person name="Chiriac C."/>
            <person name="Salcher M."/>
            <person name="Ghai R."/>
            <person name="Kavagutti S V."/>
        </authorList>
    </citation>
    <scope>NUCLEOTIDE SEQUENCE</scope>
</reference>
<feature type="transmembrane region" description="Helical" evidence="1">
    <location>
        <begin position="39"/>
        <end position="58"/>
    </location>
</feature>
<protein>
    <submittedName>
        <fullName evidence="2">Unannotated protein</fullName>
    </submittedName>
</protein>
<keyword evidence="1" id="KW-0812">Transmembrane</keyword>
<gene>
    <name evidence="2" type="ORF">UFOPK3376_02669</name>
</gene>
<keyword evidence="1" id="KW-1133">Transmembrane helix</keyword>